<evidence type="ECO:0000256" key="2">
    <source>
        <dbReference type="PROSITE-ProRule" id="PRU00335"/>
    </source>
</evidence>
<evidence type="ECO:0000313" key="5">
    <source>
        <dbReference type="Proteomes" id="UP000245698"/>
    </source>
</evidence>
<dbReference type="Pfam" id="PF14246">
    <property type="entry name" value="TetR_C_7"/>
    <property type="match status" value="1"/>
</dbReference>
<dbReference type="InterPro" id="IPR050109">
    <property type="entry name" value="HTH-type_TetR-like_transc_reg"/>
</dbReference>
<proteinExistence type="predicted"/>
<dbReference type="Gene3D" id="1.10.357.10">
    <property type="entry name" value="Tetracycline Repressor, domain 2"/>
    <property type="match status" value="1"/>
</dbReference>
<keyword evidence="1 2" id="KW-0238">DNA-binding</keyword>
<gene>
    <name evidence="4" type="ORF">BQ8482_90140</name>
</gene>
<dbReference type="PANTHER" id="PTHR30055:SF146">
    <property type="entry name" value="HTH-TYPE TRANSCRIPTIONAL DUAL REGULATOR CECR"/>
    <property type="match status" value="1"/>
</dbReference>
<dbReference type="GO" id="GO:0000976">
    <property type="term" value="F:transcription cis-regulatory region binding"/>
    <property type="evidence" value="ECO:0007669"/>
    <property type="project" value="TreeGrafter"/>
</dbReference>
<dbReference type="PROSITE" id="PS50977">
    <property type="entry name" value="HTH_TETR_2"/>
    <property type="match status" value="1"/>
</dbReference>
<dbReference type="GO" id="GO:0003700">
    <property type="term" value="F:DNA-binding transcription factor activity"/>
    <property type="evidence" value="ECO:0007669"/>
    <property type="project" value="TreeGrafter"/>
</dbReference>
<dbReference type="SUPFAM" id="SSF46689">
    <property type="entry name" value="Homeodomain-like"/>
    <property type="match status" value="1"/>
</dbReference>
<accession>A0A2P9AX65</accession>
<sequence>MHRVRQYVIAKPNRNVRYGLAAAVIEQENSLLQATVDIDTGESLTERQKAVLDAALRLLVEEGDQLTMTAVARRASCSKETLYKWFGDRDGLLTATVQWQASKVRVPPVDGKGLVLASLTVSLARFASDWLKVISSDTSIALNRVAIGRAGSGNDDLGAIVLENGRFALARRLKPVLEAGRQAGLLEFSDAEAAFRTFFGLVARDVQIRLLLGDRLELTEAAIGGDAVRATQQFLALYGAKTGPQGL</sequence>
<dbReference type="Gene3D" id="1.10.10.60">
    <property type="entry name" value="Homeodomain-like"/>
    <property type="match status" value="1"/>
</dbReference>
<evidence type="ECO:0000313" key="4">
    <source>
        <dbReference type="EMBL" id="SJM35765.1"/>
    </source>
</evidence>
<feature type="DNA-binding region" description="H-T-H motif" evidence="2">
    <location>
        <begin position="67"/>
        <end position="86"/>
    </location>
</feature>
<dbReference type="Pfam" id="PF00440">
    <property type="entry name" value="TetR_N"/>
    <property type="match status" value="1"/>
</dbReference>
<feature type="domain" description="HTH tetR-type" evidence="3">
    <location>
        <begin position="45"/>
        <end position="104"/>
    </location>
</feature>
<protein>
    <submittedName>
        <fullName evidence="4">Putative transcriptional regulator</fullName>
    </submittedName>
</protein>
<dbReference type="InterPro" id="IPR009057">
    <property type="entry name" value="Homeodomain-like_sf"/>
</dbReference>
<evidence type="ECO:0000259" key="3">
    <source>
        <dbReference type="PROSITE" id="PS50977"/>
    </source>
</evidence>
<dbReference type="InterPro" id="IPR039536">
    <property type="entry name" value="TetR_C_Proteobacteria"/>
</dbReference>
<organism evidence="4 5">
    <name type="scientific">Mesorhizobium delmotii</name>
    <dbReference type="NCBI Taxonomy" id="1631247"/>
    <lineage>
        <taxon>Bacteria</taxon>
        <taxon>Pseudomonadati</taxon>
        <taxon>Pseudomonadota</taxon>
        <taxon>Alphaproteobacteria</taxon>
        <taxon>Hyphomicrobiales</taxon>
        <taxon>Phyllobacteriaceae</taxon>
        <taxon>Mesorhizobium</taxon>
    </lineage>
</organism>
<dbReference type="Proteomes" id="UP000245698">
    <property type="component" value="Unassembled WGS sequence"/>
</dbReference>
<dbReference type="EMBL" id="FUIG01000103">
    <property type="protein sequence ID" value="SJM35765.1"/>
    <property type="molecule type" value="Genomic_DNA"/>
</dbReference>
<dbReference type="PRINTS" id="PR00455">
    <property type="entry name" value="HTHTETR"/>
</dbReference>
<keyword evidence="5" id="KW-1185">Reference proteome</keyword>
<dbReference type="InterPro" id="IPR001647">
    <property type="entry name" value="HTH_TetR"/>
</dbReference>
<reference evidence="5" key="1">
    <citation type="submission" date="2016-12" db="EMBL/GenBank/DDBJ databases">
        <authorList>
            <person name="Brunel B."/>
        </authorList>
    </citation>
    <scope>NUCLEOTIDE SEQUENCE [LARGE SCALE GENOMIC DNA]</scope>
</reference>
<name>A0A2P9AX65_9HYPH</name>
<dbReference type="PANTHER" id="PTHR30055">
    <property type="entry name" value="HTH-TYPE TRANSCRIPTIONAL REGULATOR RUTR"/>
    <property type="match status" value="1"/>
</dbReference>
<dbReference type="AlphaFoldDB" id="A0A2P9AX65"/>
<evidence type="ECO:0000256" key="1">
    <source>
        <dbReference type="ARBA" id="ARBA00023125"/>
    </source>
</evidence>